<evidence type="ECO:0008006" key="11">
    <source>
        <dbReference type="Google" id="ProtNLM"/>
    </source>
</evidence>
<organism evidence="9 10">
    <name type="scientific">Prunus dulcis</name>
    <name type="common">Almond</name>
    <name type="synonym">Amygdalus dulcis</name>
    <dbReference type="NCBI Taxonomy" id="3755"/>
    <lineage>
        <taxon>Eukaryota</taxon>
        <taxon>Viridiplantae</taxon>
        <taxon>Streptophyta</taxon>
        <taxon>Embryophyta</taxon>
        <taxon>Tracheophyta</taxon>
        <taxon>Spermatophyta</taxon>
        <taxon>Magnoliopsida</taxon>
        <taxon>eudicotyledons</taxon>
        <taxon>Gunneridae</taxon>
        <taxon>Pentapetalae</taxon>
        <taxon>rosids</taxon>
        <taxon>fabids</taxon>
        <taxon>Rosales</taxon>
        <taxon>Rosaceae</taxon>
        <taxon>Amygdaloideae</taxon>
        <taxon>Amygdaleae</taxon>
        <taxon>Prunus</taxon>
    </lineage>
</organism>
<accession>A0AAD4WUF2</accession>
<keyword evidence="5" id="KW-0863">Zinc-finger</keyword>
<dbReference type="InterPro" id="IPR025724">
    <property type="entry name" value="GAG-pre-integrase_dom"/>
</dbReference>
<name>A0AAD4WUF2_PRUDU</name>
<dbReference type="InterPro" id="IPR001878">
    <property type="entry name" value="Znf_CCHC"/>
</dbReference>
<dbReference type="GO" id="GO:0003676">
    <property type="term" value="F:nucleic acid binding"/>
    <property type="evidence" value="ECO:0007669"/>
    <property type="project" value="InterPro"/>
</dbReference>
<dbReference type="InterPro" id="IPR054722">
    <property type="entry name" value="PolX-like_BBD"/>
</dbReference>
<reference evidence="9 10" key="1">
    <citation type="journal article" date="2022" name="G3 (Bethesda)">
        <title>Whole-genome sequence and methylome profiling of the almond [Prunus dulcis (Mill.) D.A. Webb] cultivar 'Nonpareil'.</title>
        <authorList>
            <person name="D'Amico-Willman K.M."/>
            <person name="Ouma W.Z."/>
            <person name="Meulia T."/>
            <person name="Sideli G.M."/>
            <person name="Gradziel T.M."/>
            <person name="Fresnedo-Ramirez J."/>
        </authorList>
    </citation>
    <scope>NUCLEOTIDE SEQUENCE [LARGE SCALE GENOMIC DNA]</scope>
    <source>
        <strain evidence="9">Clone GOH B32 T37-40</strain>
    </source>
</reference>
<dbReference type="InterPro" id="IPR057670">
    <property type="entry name" value="SH3_retrovirus"/>
</dbReference>
<evidence type="ECO:0000256" key="3">
    <source>
        <dbReference type="ARBA" id="ARBA00022750"/>
    </source>
</evidence>
<dbReference type="Pfam" id="PF07727">
    <property type="entry name" value="RVT_2"/>
    <property type="match status" value="1"/>
</dbReference>
<evidence type="ECO:0000313" key="10">
    <source>
        <dbReference type="Proteomes" id="UP001054821"/>
    </source>
</evidence>
<keyword evidence="4" id="KW-0378">Hydrolase</keyword>
<dbReference type="InterPro" id="IPR043502">
    <property type="entry name" value="DNA/RNA_pol_sf"/>
</dbReference>
<keyword evidence="1" id="KW-0645">Protease</keyword>
<feature type="domain" description="Integrase catalytic" evidence="8">
    <location>
        <begin position="527"/>
        <end position="693"/>
    </location>
</feature>
<dbReference type="GO" id="GO:0004190">
    <property type="term" value="F:aspartic-type endopeptidase activity"/>
    <property type="evidence" value="ECO:0007669"/>
    <property type="project" value="UniProtKB-KW"/>
</dbReference>
<dbReference type="SUPFAM" id="SSF56672">
    <property type="entry name" value="DNA/RNA polymerases"/>
    <property type="match status" value="1"/>
</dbReference>
<dbReference type="GO" id="GO:0015074">
    <property type="term" value="P:DNA integration"/>
    <property type="evidence" value="ECO:0007669"/>
    <property type="project" value="InterPro"/>
</dbReference>
<feature type="region of interest" description="Disordered" evidence="6">
    <location>
        <begin position="222"/>
        <end position="266"/>
    </location>
</feature>
<feature type="compositionally biased region" description="Acidic residues" evidence="6">
    <location>
        <begin position="788"/>
        <end position="809"/>
    </location>
</feature>
<dbReference type="PANTHER" id="PTHR42648">
    <property type="entry name" value="TRANSPOSASE, PUTATIVE-RELATED"/>
    <property type="match status" value="1"/>
</dbReference>
<dbReference type="Pfam" id="PF25597">
    <property type="entry name" value="SH3_retrovirus"/>
    <property type="match status" value="1"/>
</dbReference>
<evidence type="ECO:0000256" key="6">
    <source>
        <dbReference type="SAM" id="MobiDB-lite"/>
    </source>
</evidence>
<evidence type="ECO:0000256" key="4">
    <source>
        <dbReference type="ARBA" id="ARBA00022801"/>
    </source>
</evidence>
<gene>
    <name evidence="9" type="ORF">L3X38_002664</name>
</gene>
<dbReference type="Gene3D" id="3.30.420.10">
    <property type="entry name" value="Ribonuclease H-like superfamily/Ribonuclease H"/>
    <property type="match status" value="1"/>
</dbReference>
<dbReference type="SUPFAM" id="SSF53098">
    <property type="entry name" value="Ribonuclease H-like"/>
    <property type="match status" value="1"/>
</dbReference>
<dbReference type="CDD" id="cd09272">
    <property type="entry name" value="RNase_HI_RT_Ty1"/>
    <property type="match status" value="1"/>
</dbReference>
<proteinExistence type="predicted"/>
<dbReference type="InterPro" id="IPR013103">
    <property type="entry name" value="RVT_2"/>
</dbReference>
<dbReference type="Pfam" id="PF22936">
    <property type="entry name" value="Pol_BBD"/>
    <property type="match status" value="1"/>
</dbReference>
<keyword evidence="10" id="KW-1185">Reference proteome</keyword>
<dbReference type="InterPro" id="IPR039537">
    <property type="entry name" value="Retrotran_Ty1/copia-like"/>
</dbReference>
<protein>
    <recommendedName>
        <fullName evidence="11">Multidrug resistance-associated protein 9</fullName>
    </recommendedName>
</protein>
<dbReference type="PROSITE" id="PS50158">
    <property type="entry name" value="ZF_CCHC"/>
    <property type="match status" value="1"/>
</dbReference>
<dbReference type="Proteomes" id="UP001054821">
    <property type="component" value="Chromosome 1"/>
</dbReference>
<evidence type="ECO:0000256" key="5">
    <source>
        <dbReference type="PROSITE-ProRule" id="PRU00047"/>
    </source>
</evidence>
<sequence>MSGSGGGELRAPIFNGENFDFWQIKMKTIFRSHELWDLVENGYKTPTKEAEELTEAKRKLMRENLVKDARALGIIQGVVSDQIFPRIATQESAKAAWDILKQEFVGDKQVRSVKLQGLRRDFEYTRMSDIESLSGYIAKLFDLINQMRSYGEDLSNQRIVQKLLISLPKSYDSIAAMIENTKDLDTIDAQDVVAILKGYEQRLDRHGDNSAEKAFASFNVGSKETRSNGHTSKSQKNAKPHWQQWGNKGAGGNKSNSSVKNETDNTGTKCKFCDKLHYGECWFKNKVKCHKCNKIGHIAKYCHTNKAVQQVNFANQVEETGNLFFANHSGEVKKMSDEWYIDSGCSNHMTSREDLLVDIVREVKAKVQVGNGVLVEVAGKGTLIIETMKGKRYIKEVMLVPSLAENLLSVGQMTEHGYFLVFGNHRVDIFDDSSLSNMVVSVKQKGNRCFPLTFNTIKEIALKTSVQEYSKIWHKRFGHLNFRSLKLLQSQAMVFGLPEIQNGEVLCHGCVFGKGHREPFPKESKWRAKEPLELIHSDLCGPMQTASLGGNKYFITFIDDFSRMCWVYFLRNKSETFHVFKKFKVMVELQSGYHVKRLRTDRGGEYISADFLQFCENLGIERQLTVAYSPQQNGVAERKNRTIVEMAKCMIHAKELPYTLWCEAVNTSVYLLNRSPTRALENTTPFEKFSGRKPGVKHLKVFGSVCYSLIPGKLRNKLEATSAIGVFIGYGTCEKGYRILNPATHKVLLSRDVVFDEHGKWDWEQHKVKEICIPLPADELSDMRTTESEEEPAFQEPEIEEEPADDPSVDDTPLTYRNLSEIYASCHSCIVEPENFDEAAQDEAWKKAMENEINMIEKNQTWKLVNRPFNKPIIGVKWVYKTKLNLDGSVQKHKARLVAKGYAQKPVIDYNETFAPVARLDTIRTLIALAAKNSWKMYQLDVKSAFLNGVLQEEVYVEQPDGFIVQGEEDKVYKLHQALYGLKQAPRAWYGEIDSYLVQCGFKRSTSEATLYVKGRGTSDLVIVSIYVDDIVYTGNSQELMQDFKTDMMQRYEMTDLGLLHHFLGMGIIQSEDYIFIHQKKYASTLLKRFGLQDCKPVGIPLVPADKLKRDDESGASNEAEYRKLVGSLLYLTATRPDIMYAACLLARFMHSPTNKHYGTAKRVLRYVQGTLDFGLEYKKGEGSVLVGFCDSDWSGSEDDMKSTSGYAFTFGSGVFSWASVKQQCVALSTAEAEYVSASEATAQATWLRFVLEDFGEMQTVATPLNCDNTSAIAITKNPIFHQKTKHINRRYHYIKEALQQGVINLIYCPTKEQVADIFTKALAREQFSYLRELLGVKSVHNLKGSVNVQNGKLI</sequence>
<keyword evidence="3" id="KW-0064">Aspartyl protease</keyword>
<dbReference type="InterPro" id="IPR012337">
    <property type="entry name" value="RNaseH-like_sf"/>
</dbReference>
<feature type="compositionally biased region" description="Polar residues" evidence="6">
    <location>
        <begin position="228"/>
        <end position="237"/>
    </location>
</feature>
<evidence type="ECO:0000256" key="2">
    <source>
        <dbReference type="ARBA" id="ARBA00022723"/>
    </source>
</evidence>
<dbReference type="Pfam" id="PF13976">
    <property type="entry name" value="gag_pre-integrs"/>
    <property type="match status" value="1"/>
</dbReference>
<dbReference type="Pfam" id="PF00665">
    <property type="entry name" value="rve"/>
    <property type="match status" value="1"/>
</dbReference>
<dbReference type="GO" id="GO:0006508">
    <property type="term" value="P:proteolysis"/>
    <property type="evidence" value="ECO:0007669"/>
    <property type="project" value="UniProtKB-KW"/>
</dbReference>
<evidence type="ECO:0000259" key="7">
    <source>
        <dbReference type="PROSITE" id="PS50158"/>
    </source>
</evidence>
<dbReference type="Pfam" id="PF14223">
    <property type="entry name" value="Retrotran_gag_2"/>
    <property type="match status" value="1"/>
</dbReference>
<evidence type="ECO:0000313" key="9">
    <source>
        <dbReference type="EMBL" id="KAI5349775.1"/>
    </source>
</evidence>
<evidence type="ECO:0000259" key="8">
    <source>
        <dbReference type="PROSITE" id="PS50994"/>
    </source>
</evidence>
<dbReference type="PANTHER" id="PTHR42648:SF18">
    <property type="entry name" value="RETROTRANSPOSON, UNCLASSIFIED-LIKE PROTEIN"/>
    <property type="match status" value="1"/>
</dbReference>
<feature type="region of interest" description="Disordered" evidence="6">
    <location>
        <begin position="780"/>
        <end position="811"/>
    </location>
</feature>
<keyword evidence="2" id="KW-0479">Metal-binding</keyword>
<comment type="caution">
    <text evidence="9">The sequence shown here is derived from an EMBL/GenBank/DDBJ whole genome shotgun (WGS) entry which is preliminary data.</text>
</comment>
<feature type="domain" description="CCHC-type" evidence="7">
    <location>
        <begin position="288"/>
        <end position="302"/>
    </location>
</feature>
<dbReference type="InterPro" id="IPR001584">
    <property type="entry name" value="Integrase_cat-core"/>
</dbReference>
<dbReference type="InterPro" id="IPR036397">
    <property type="entry name" value="RNaseH_sf"/>
</dbReference>
<dbReference type="PROSITE" id="PS50994">
    <property type="entry name" value="INTEGRASE"/>
    <property type="match status" value="1"/>
</dbReference>
<keyword evidence="5" id="KW-0862">Zinc</keyword>
<dbReference type="EMBL" id="JAJFAZ020000001">
    <property type="protein sequence ID" value="KAI5349775.1"/>
    <property type="molecule type" value="Genomic_DNA"/>
</dbReference>
<evidence type="ECO:0000256" key="1">
    <source>
        <dbReference type="ARBA" id="ARBA00022670"/>
    </source>
</evidence>
<dbReference type="GO" id="GO:0008270">
    <property type="term" value="F:zinc ion binding"/>
    <property type="evidence" value="ECO:0007669"/>
    <property type="project" value="UniProtKB-KW"/>
</dbReference>